<dbReference type="PANTHER" id="PTHR37461">
    <property type="entry name" value="ANTI-SIGMA-K FACTOR RSKA"/>
    <property type="match status" value="1"/>
</dbReference>
<name>A0ABM7SCA8_9FLAO</name>
<dbReference type="EMBL" id="AP024749">
    <property type="protein sequence ID" value="BCY28840.1"/>
    <property type="molecule type" value="Genomic_DNA"/>
</dbReference>
<sequence>MNNDEMMNSKDYIESGILELYVFGKLTEAENIEVKEMAKKHPEIQTEIEAIEYAVLNLSKSVSPHLSATNYSKIREKILGNSKVIPLVKKSNWANYIGWASAAVLAIGFGYQMYQNSLSTTTIDNLNADKSEMQKSIVDLEFDKQEKETILAFIRDNNTQQVALGGQEVAPQAFARAYYNKETNEVYIDASGLPNPPEGKVYQVWGLKLSPLTPNSIGLLDDFNANSTKLFKVEKAEGAEAFGITLEPAGGSVSPTLEQLYTLGKV</sequence>
<dbReference type="PANTHER" id="PTHR37461:SF1">
    <property type="entry name" value="ANTI-SIGMA-K FACTOR RSKA"/>
    <property type="match status" value="1"/>
</dbReference>
<reference evidence="3 4" key="1">
    <citation type="submission" date="2021-06" db="EMBL/GenBank/DDBJ databases">
        <title>Whole genome sequences of Flavobacterium sp. KK2020170 and assembly.</title>
        <authorList>
            <person name="Kitahara K."/>
            <person name="Miyoshi S."/>
            <person name="Uesaka K."/>
        </authorList>
    </citation>
    <scope>NUCLEOTIDE SEQUENCE [LARGE SCALE GENOMIC DNA]</scope>
    <source>
        <strain evidence="3 4">KK2020170</strain>
    </source>
</reference>
<accession>A0ABM7SCA8</accession>
<organism evidence="3 4">
    <name type="scientific">Flavobacterium okayamense</name>
    <dbReference type="NCBI Taxonomy" id="2830782"/>
    <lineage>
        <taxon>Bacteria</taxon>
        <taxon>Pseudomonadati</taxon>
        <taxon>Bacteroidota</taxon>
        <taxon>Flavobacteriia</taxon>
        <taxon>Flavobacteriales</taxon>
        <taxon>Flavobacteriaceae</taxon>
        <taxon>Flavobacterium</taxon>
    </lineage>
</organism>
<feature type="domain" description="Anti-sigma K factor RskA C-terminal" evidence="2">
    <location>
        <begin position="100"/>
        <end position="256"/>
    </location>
</feature>
<keyword evidence="1" id="KW-0812">Transmembrane</keyword>
<gene>
    <name evidence="3" type="ORF">KK2020170_17080</name>
</gene>
<evidence type="ECO:0000313" key="3">
    <source>
        <dbReference type="EMBL" id="BCY28840.1"/>
    </source>
</evidence>
<keyword evidence="1" id="KW-1133">Transmembrane helix</keyword>
<dbReference type="Pfam" id="PF10099">
    <property type="entry name" value="RskA_C"/>
    <property type="match status" value="1"/>
</dbReference>
<protein>
    <recommendedName>
        <fullName evidence="2">Anti-sigma K factor RskA C-terminal domain-containing protein</fullName>
    </recommendedName>
</protein>
<proteinExistence type="predicted"/>
<feature type="transmembrane region" description="Helical" evidence="1">
    <location>
        <begin position="93"/>
        <end position="114"/>
    </location>
</feature>
<keyword evidence="1" id="KW-0472">Membrane</keyword>
<evidence type="ECO:0000259" key="2">
    <source>
        <dbReference type="Pfam" id="PF10099"/>
    </source>
</evidence>
<keyword evidence="4" id="KW-1185">Reference proteome</keyword>
<dbReference type="Proteomes" id="UP000825258">
    <property type="component" value="Chromosome"/>
</dbReference>
<evidence type="ECO:0000256" key="1">
    <source>
        <dbReference type="SAM" id="Phobius"/>
    </source>
</evidence>
<dbReference type="RefSeq" id="WP_255567300.1">
    <property type="nucleotide sequence ID" value="NZ_AP024749.1"/>
</dbReference>
<dbReference type="InterPro" id="IPR018764">
    <property type="entry name" value="RskA_C"/>
</dbReference>
<dbReference type="InterPro" id="IPR051474">
    <property type="entry name" value="Anti-sigma-K/W_factor"/>
</dbReference>
<evidence type="ECO:0000313" key="4">
    <source>
        <dbReference type="Proteomes" id="UP000825258"/>
    </source>
</evidence>